<reference evidence="3" key="2">
    <citation type="submission" date="2024-04" db="EMBL/GenBank/DDBJ databases">
        <authorList>
            <person name="Chen Y."/>
            <person name="Shah S."/>
            <person name="Dougan E. K."/>
            <person name="Thang M."/>
            <person name="Chan C."/>
        </authorList>
    </citation>
    <scope>NUCLEOTIDE SEQUENCE [LARGE SCALE GENOMIC DNA]</scope>
</reference>
<proteinExistence type="predicted"/>
<dbReference type="EMBL" id="CAMXCT020003368">
    <property type="protein sequence ID" value="CAL1157479.1"/>
    <property type="molecule type" value="Genomic_DNA"/>
</dbReference>
<evidence type="ECO:0000256" key="1">
    <source>
        <dbReference type="SAM" id="MobiDB-lite"/>
    </source>
</evidence>
<dbReference type="Proteomes" id="UP001152797">
    <property type="component" value="Unassembled WGS sequence"/>
</dbReference>
<feature type="compositionally biased region" description="Acidic residues" evidence="1">
    <location>
        <begin position="172"/>
        <end position="183"/>
    </location>
</feature>
<name>A0A9P1G7S1_9DINO</name>
<evidence type="ECO:0000313" key="4">
    <source>
        <dbReference type="Proteomes" id="UP001152797"/>
    </source>
</evidence>
<gene>
    <name evidence="2" type="ORF">C1SCF055_LOCUS29919</name>
</gene>
<sequence length="873" mass="97328">MALFNAILQKDNQGINLSSSSSSMKMPGEEELEKADEKPVKRLRSKQPLNDKAEDKTEVPKPAKAICFAFDTPGSQKSKSCDIVSVSSVSSGGFMAPGEFSEELPEPAKAGKAGQLQDMVMKKVFAKAQEENMTKASLVHYKNELLEAGEAQEEPVMAQEEPAEAELGTEPGEAEPGEAEPGEADSQQVADQEPAKAAPASGSKPEKALPAMATEKAKAKAKALAAPSKAQWNDVHYTMKKLEKAGKMDLPEKWKKACSGGHQSKREFYYHTFLLDPEASKKEVHKSSLERLSVESTKLKGWFTKWQLGEMQGAVATHPMFEQLCTEACKGLPERDHENEAWARLGVKQYYFEHFEAEKERHANESTTAAKQTVEVSDRQDFQKAEKALMAEPDNGQVVFGKKSHKAEASAEEEKPEEAYKKAYQSLSKAVKAFSSAVDKLQLLKTSLANKQKEQPNAQVAASVGEMEHLQKQHEDLKSQWVTRLAAVASTLPADAASDGSETEKLQQWKQEIEEQNKSLGKEWLPFLLPHEFLSDYFYQEGAVEEAMPAAGTYRMNHSTLDFLSINLPASECFQAQRIPMCCLEALSVEERKGMSLQQADWLSSLENRGKQTNPLFQLPGVTNWSLFPDWMHVADEGCAALAAGQILHELLPSYAAPNQEARVGLLWDHIQSIYEARDWPAEQRLPKLTLKDIKKPGKAAELDVKAAQCRHFVPVVAILTEEKGFKIGSPRQKAIHNVARYCAKMYAALEAGDSMAIASNGHKFVSQYLALEEHAVTWDPDDTKTWRARPKFHLLQHILDEACKGLHPKDVWNYRDETFGYTMQQLWFRRGGKTKSPKVESESVLLRWANSTETWSLQKAMEAKLEKADMEA</sequence>
<accession>A0A9P1G7S1</accession>
<dbReference type="OrthoDB" id="441887at2759"/>
<reference evidence="2" key="1">
    <citation type="submission" date="2022-10" db="EMBL/GenBank/DDBJ databases">
        <authorList>
            <person name="Chen Y."/>
            <person name="Dougan E. K."/>
            <person name="Chan C."/>
            <person name="Rhodes N."/>
            <person name="Thang M."/>
        </authorList>
    </citation>
    <scope>NUCLEOTIDE SEQUENCE</scope>
</reference>
<dbReference type="EMBL" id="CAMXCT030003368">
    <property type="protein sequence ID" value="CAL4791416.1"/>
    <property type="molecule type" value="Genomic_DNA"/>
</dbReference>
<organism evidence="2">
    <name type="scientific">Cladocopium goreaui</name>
    <dbReference type="NCBI Taxonomy" id="2562237"/>
    <lineage>
        <taxon>Eukaryota</taxon>
        <taxon>Sar</taxon>
        <taxon>Alveolata</taxon>
        <taxon>Dinophyceae</taxon>
        <taxon>Suessiales</taxon>
        <taxon>Symbiodiniaceae</taxon>
        <taxon>Cladocopium</taxon>
    </lineage>
</organism>
<protein>
    <submittedName>
        <fullName evidence="2">Uncharacterized protein</fullName>
    </submittedName>
</protein>
<feature type="compositionally biased region" description="Basic and acidic residues" evidence="1">
    <location>
        <begin position="49"/>
        <end position="58"/>
    </location>
</feature>
<evidence type="ECO:0000313" key="3">
    <source>
        <dbReference type="EMBL" id="CAL1157479.1"/>
    </source>
</evidence>
<keyword evidence="4" id="KW-1185">Reference proteome</keyword>
<comment type="caution">
    <text evidence="2">The sequence shown here is derived from an EMBL/GenBank/DDBJ whole genome shotgun (WGS) entry which is preliminary data.</text>
</comment>
<evidence type="ECO:0000313" key="2">
    <source>
        <dbReference type="EMBL" id="CAI4004104.1"/>
    </source>
</evidence>
<dbReference type="AlphaFoldDB" id="A0A9P1G7S1"/>
<dbReference type="EMBL" id="CAMXCT010003368">
    <property type="protein sequence ID" value="CAI4004104.1"/>
    <property type="molecule type" value="Genomic_DNA"/>
</dbReference>
<feature type="region of interest" description="Disordered" evidence="1">
    <location>
        <begin position="14"/>
        <end position="58"/>
    </location>
</feature>
<feature type="region of interest" description="Disordered" evidence="1">
    <location>
        <begin position="151"/>
        <end position="215"/>
    </location>
</feature>